<reference evidence="1 2" key="1">
    <citation type="submission" date="2019-05" db="EMBL/GenBank/DDBJ databases">
        <title>Another draft genome of Portunus trituberculatus and its Hox gene families provides insights of decapod evolution.</title>
        <authorList>
            <person name="Jeong J.-H."/>
            <person name="Song I."/>
            <person name="Kim S."/>
            <person name="Choi T."/>
            <person name="Kim D."/>
            <person name="Ryu S."/>
            <person name="Kim W."/>
        </authorList>
    </citation>
    <scope>NUCLEOTIDE SEQUENCE [LARGE SCALE GENOMIC DNA]</scope>
    <source>
        <tissue evidence="1">Muscle</tissue>
    </source>
</reference>
<sequence>MTHQQWTQRTWITGTRPLYLCRPSRRPTEERTWVYGP</sequence>
<name>A0A5B7H0H1_PORTR</name>
<accession>A0A5B7H0H1</accession>
<gene>
    <name evidence="1" type="ORF">E2C01_056418</name>
</gene>
<proteinExistence type="predicted"/>
<comment type="caution">
    <text evidence="1">The sequence shown here is derived from an EMBL/GenBank/DDBJ whole genome shotgun (WGS) entry which is preliminary data.</text>
</comment>
<keyword evidence="2" id="KW-1185">Reference proteome</keyword>
<dbReference type="Proteomes" id="UP000324222">
    <property type="component" value="Unassembled WGS sequence"/>
</dbReference>
<organism evidence="1 2">
    <name type="scientific">Portunus trituberculatus</name>
    <name type="common">Swimming crab</name>
    <name type="synonym">Neptunus trituberculatus</name>
    <dbReference type="NCBI Taxonomy" id="210409"/>
    <lineage>
        <taxon>Eukaryota</taxon>
        <taxon>Metazoa</taxon>
        <taxon>Ecdysozoa</taxon>
        <taxon>Arthropoda</taxon>
        <taxon>Crustacea</taxon>
        <taxon>Multicrustacea</taxon>
        <taxon>Malacostraca</taxon>
        <taxon>Eumalacostraca</taxon>
        <taxon>Eucarida</taxon>
        <taxon>Decapoda</taxon>
        <taxon>Pleocyemata</taxon>
        <taxon>Brachyura</taxon>
        <taxon>Eubrachyura</taxon>
        <taxon>Portunoidea</taxon>
        <taxon>Portunidae</taxon>
        <taxon>Portuninae</taxon>
        <taxon>Portunus</taxon>
    </lineage>
</organism>
<protein>
    <submittedName>
        <fullName evidence="1">Uncharacterized protein</fullName>
    </submittedName>
</protein>
<dbReference type="AlphaFoldDB" id="A0A5B7H0H1"/>
<evidence type="ECO:0000313" key="1">
    <source>
        <dbReference type="EMBL" id="MPC62334.1"/>
    </source>
</evidence>
<evidence type="ECO:0000313" key="2">
    <source>
        <dbReference type="Proteomes" id="UP000324222"/>
    </source>
</evidence>
<dbReference type="EMBL" id="VSRR010019548">
    <property type="protein sequence ID" value="MPC62334.1"/>
    <property type="molecule type" value="Genomic_DNA"/>
</dbReference>